<protein>
    <recommendedName>
        <fullName evidence="1">Peptidase S74 domain-containing protein</fullName>
    </recommendedName>
</protein>
<evidence type="ECO:0000259" key="1">
    <source>
        <dbReference type="Pfam" id="PF13884"/>
    </source>
</evidence>
<organism evidence="2 3">
    <name type="scientific">Candidatus Liberibacter solanacearum</name>
    <dbReference type="NCBI Taxonomy" id="556287"/>
    <lineage>
        <taxon>Bacteria</taxon>
        <taxon>Pseudomonadati</taxon>
        <taxon>Pseudomonadota</taxon>
        <taxon>Alphaproteobacteria</taxon>
        <taxon>Hyphomicrobiales</taxon>
        <taxon>Rhizobiaceae</taxon>
        <taxon>Liberibacter</taxon>
    </lineage>
</organism>
<dbReference type="AlphaFoldDB" id="A0A1V2N6Y8"/>
<comment type="caution">
    <text evidence="2">The sequence shown here is derived from an EMBL/GenBank/DDBJ whole genome shotgun (WGS) entry which is preliminary data.</text>
</comment>
<dbReference type="RefSeq" id="WP_076969209.1">
    <property type="nucleotide sequence ID" value="NZ_LVWB01000015.1"/>
</dbReference>
<dbReference type="OrthoDB" id="7226450at2"/>
<feature type="domain" description="Peptidase S74" evidence="1">
    <location>
        <begin position="319"/>
        <end position="363"/>
    </location>
</feature>
<sequence>MGKQKSSLSPDPKAVASMQLSENINNSLFNSSRANMNEITPDGILLYTQEGVDKMIDPFSGQELSIPRYSRSYELSPAAQDLYNRRNANHILFSNLITQRLQNYMPSSQNNSMNLQQPLAIPDPSHNPISEGTNHFSQPEQEEGILYDYGKNNGQQYENTLLDRLQPRLKQDREDLETRLSNQGLMPGSVSWNRTIDESNRKLNDARLAALLKSSEEQERLDNMQEKKAYFHNLAQAQSHQQKIDQKQQALHEILSLMQTIPASKFPITQHNPIAITPVDYREIAQNDYQNRFQEWKQKTQNIYDSINIGNKLVGSILSDRRMKRDIKPVGNLYQYRYASDPKRTQRIGVMAQEINKIRPDAVVKNSQGLQSVDYGLLFNTSKNLSPRK</sequence>
<dbReference type="EMBL" id="LVWB01000015">
    <property type="protein sequence ID" value="ONI58468.1"/>
    <property type="molecule type" value="Genomic_DNA"/>
</dbReference>
<accession>A0A1V2N6Y8</accession>
<dbReference type="InterPro" id="IPR030392">
    <property type="entry name" value="S74_ICA"/>
</dbReference>
<dbReference type="Pfam" id="PF13884">
    <property type="entry name" value="Peptidase_S74"/>
    <property type="match status" value="1"/>
</dbReference>
<evidence type="ECO:0000313" key="3">
    <source>
        <dbReference type="Proteomes" id="UP000189542"/>
    </source>
</evidence>
<proteinExistence type="predicted"/>
<reference evidence="2 3" key="1">
    <citation type="journal article" date="2017" name="PLoS ONE">
        <title>Genomic sequence of 'Candidatus Liberibacter solanacearum' haplotype C and its comparison with haplotype A and B genomes.</title>
        <authorList>
            <person name="Wang J."/>
            <person name="Haapalainen M."/>
            <person name="Schott T."/>
            <person name="Thompson S.M."/>
            <person name="Smith G.R."/>
            <person name="Nissinen A.I."/>
            <person name="Pirhonen M."/>
        </authorList>
    </citation>
    <scope>NUCLEOTIDE SEQUENCE [LARGE SCALE GENOMIC DNA]</scope>
    <source>
        <strain evidence="2 3">FIN111</strain>
    </source>
</reference>
<name>A0A1V2N6Y8_9HYPH</name>
<dbReference type="Proteomes" id="UP000189542">
    <property type="component" value="Unassembled WGS sequence"/>
</dbReference>
<evidence type="ECO:0000313" key="2">
    <source>
        <dbReference type="EMBL" id="ONI58468.1"/>
    </source>
</evidence>
<gene>
    <name evidence="2" type="ORF">AYO25_05410</name>
</gene>